<organism evidence="1">
    <name type="scientific">Arundo donax</name>
    <name type="common">Giant reed</name>
    <name type="synonym">Donax arundinaceus</name>
    <dbReference type="NCBI Taxonomy" id="35708"/>
    <lineage>
        <taxon>Eukaryota</taxon>
        <taxon>Viridiplantae</taxon>
        <taxon>Streptophyta</taxon>
        <taxon>Embryophyta</taxon>
        <taxon>Tracheophyta</taxon>
        <taxon>Spermatophyta</taxon>
        <taxon>Magnoliopsida</taxon>
        <taxon>Liliopsida</taxon>
        <taxon>Poales</taxon>
        <taxon>Poaceae</taxon>
        <taxon>PACMAD clade</taxon>
        <taxon>Arundinoideae</taxon>
        <taxon>Arundineae</taxon>
        <taxon>Arundo</taxon>
    </lineage>
</organism>
<reference evidence="1" key="2">
    <citation type="journal article" date="2015" name="Data Brief">
        <title>Shoot transcriptome of the giant reed, Arundo donax.</title>
        <authorList>
            <person name="Barrero R.A."/>
            <person name="Guerrero F.D."/>
            <person name="Moolhuijzen P."/>
            <person name="Goolsby J.A."/>
            <person name="Tidwell J."/>
            <person name="Bellgard S.E."/>
            <person name="Bellgard M.I."/>
        </authorList>
    </citation>
    <scope>NUCLEOTIDE SEQUENCE</scope>
    <source>
        <tissue evidence="1">Shoot tissue taken approximately 20 cm above the soil surface</tissue>
    </source>
</reference>
<dbReference type="EMBL" id="GBRH01166271">
    <property type="protein sequence ID" value="JAE31625.1"/>
    <property type="molecule type" value="Transcribed_RNA"/>
</dbReference>
<accession>A0A0A9H360</accession>
<protein>
    <submittedName>
        <fullName evidence="1">Uncharacterized protein</fullName>
    </submittedName>
</protein>
<reference evidence="1" key="1">
    <citation type="submission" date="2014-09" db="EMBL/GenBank/DDBJ databases">
        <authorList>
            <person name="Magalhaes I.L.F."/>
            <person name="Oliveira U."/>
            <person name="Santos F.R."/>
            <person name="Vidigal T.H.D.A."/>
            <person name="Brescovit A.D."/>
            <person name="Santos A.J."/>
        </authorList>
    </citation>
    <scope>NUCLEOTIDE SEQUENCE</scope>
    <source>
        <tissue evidence="1">Shoot tissue taken approximately 20 cm above the soil surface</tissue>
    </source>
</reference>
<name>A0A0A9H360_ARUDO</name>
<dbReference type="AlphaFoldDB" id="A0A0A9H360"/>
<proteinExistence type="predicted"/>
<sequence length="68" mass="7961">MARYHLDYTDTDTCIGIGVIRIRGYAIFLKTRYADSFEYFLEKINNKAHIIAETINHLVITVFFLPFS</sequence>
<evidence type="ECO:0000313" key="1">
    <source>
        <dbReference type="EMBL" id="JAE31625.1"/>
    </source>
</evidence>